<proteinExistence type="predicted"/>
<dbReference type="GO" id="GO:0000049">
    <property type="term" value="F:tRNA binding"/>
    <property type="evidence" value="ECO:0007669"/>
    <property type="project" value="TreeGrafter"/>
</dbReference>
<organism evidence="1 2">
    <name type="scientific">Brassica cretica</name>
    <name type="common">Mustard</name>
    <dbReference type="NCBI Taxonomy" id="69181"/>
    <lineage>
        <taxon>Eukaryota</taxon>
        <taxon>Viridiplantae</taxon>
        <taxon>Streptophyta</taxon>
        <taxon>Embryophyta</taxon>
        <taxon>Tracheophyta</taxon>
        <taxon>Spermatophyta</taxon>
        <taxon>Magnoliopsida</taxon>
        <taxon>eudicotyledons</taxon>
        <taxon>Gunneridae</taxon>
        <taxon>Pentapetalae</taxon>
        <taxon>rosids</taxon>
        <taxon>malvids</taxon>
        <taxon>Brassicales</taxon>
        <taxon>Brassicaceae</taxon>
        <taxon>Brassiceae</taxon>
        <taxon>Brassica</taxon>
    </lineage>
</organism>
<reference evidence="1" key="1">
    <citation type="submission" date="2019-12" db="EMBL/GenBank/DDBJ databases">
        <title>Genome sequencing and annotation of Brassica cretica.</title>
        <authorList>
            <person name="Studholme D.J."/>
            <person name="Sarris P.F."/>
        </authorList>
    </citation>
    <scope>NUCLEOTIDE SEQUENCE</scope>
    <source>
        <strain evidence="1">PFS-001/15</strain>
        <tissue evidence="1">Leaf</tissue>
    </source>
</reference>
<sequence>MPEPLMHFNIDIKLQRFDSALKNIVSAGDGYFPDCMNLMKKNPQIFPLITINMFFCAVPHAGEEMASPGDGSC</sequence>
<dbReference type="GO" id="GO:0002926">
    <property type="term" value="P:tRNA wobble base 5-methoxycarbonylmethyl-2-thiouridinylation"/>
    <property type="evidence" value="ECO:0007669"/>
    <property type="project" value="TreeGrafter"/>
</dbReference>
<evidence type="ECO:0000313" key="2">
    <source>
        <dbReference type="Proteomes" id="UP000712281"/>
    </source>
</evidence>
<name>A0A8S9KUG0_BRACR</name>
<comment type="caution">
    <text evidence="1">The sequence shown here is derived from an EMBL/GenBank/DDBJ whole genome shotgun (WGS) entry which is preliminary data.</text>
</comment>
<dbReference type="EMBL" id="QGKW02000717">
    <property type="protein sequence ID" value="KAF2597321.1"/>
    <property type="molecule type" value="Genomic_DNA"/>
</dbReference>
<protein>
    <submittedName>
        <fullName evidence="1">Uncharacterized protein</fullName>
    </submittedName>
</protein>
<dbReference type="InterPro" id="IPR006849">
    <property type="entry name" value="Elp1"/>
</dbReference>
<dbReference type="GO" id="GO:0005829">
    <property type="term" value="C:cytosol"/>
    <property type="evidence" value="ECO:0007669"/>
    <property type="project" value="TreeGrafter"/>
</dbReference>
<accession>A0A8S9KUG0</accession>
<dbReference type="Proteomes" id="UP000712281">
    <property type="component" value="Unassembled WGS sequence"/>
</dbReference>
<dbReference type="GO" id="GO:0033588">
    <property type="term" value="C:elongator holoenzyme complex"/>
    <property type="evidence" value="ECO:0007669"/>
    <property type="project" value="InterPro"/>
</dbReference>
<dbReference type="PANTHER" id="PTHR12747:SF0">
    <property type="entry name" value="ELONGATOR COMPLEX PROTEIN 1"/>
    <property type="match status" value="1"/>
</dbReference>
<dbReference type="PANTHER" id="PTHR12747">
    <property type="entry name" value="ELONGATOR COMPLEX PROTEIN 1"/>
    <property type="match status" value="1"/>
</dbReference>
<dbReference type="AlphaFoldDB" id="A0A8S9KUG0"/>
<gene>
    <name evidence="1" type="ORF">F2Q68_00007303</name>
</gene>
<evidence type="ECO:0000313" key="1">
    <source>
        <dbReference type="EMBL" id="KAF2597321.1"/>
    </source>
</evidence>